<feature type="compositionally biased region" description="Polar residues" evidence="1">
    <location>
        <begin position="1019"/>
        <end position="1059"/>
    </location>
</feature>
<proteinExistence type="predicted"/>
<accession>A0AAV4AZW6</accession>
<evidence type="ECO:0000256" key="1">
    <source>
        <dbReference type="SAM" id="MobiDB-lite"/>
    </source>
</evidence>
<name>A0AAV4AZW6_9GAST</name>
<feature type="compositionally biased region" description="Polar residues" evidence="1">
    <location>
        <begin position="1288"/>
        <end position="1297"/>
    </location>
</feature>
<feature type="compositionally biased region" description="Polar residues" evidence="1">
    <location>
        <begin position="965"/>
        <end position="974"/>
    </location>
</feature>
<feature type="compositionally biased region" description="Pro residues" evidence="1">
    <location>
        <begin position="1314"/>
        <end position="1324"/>
    </location>
</feature>
<gene>
    <name evidence="2" type="ORF">PoB_003886500</name>
</gene>
<feature type="region of interest" description="Disordered" evidence="1">
    <location>
        <begin position="957"/>
        <end position="1001"/>
    </location>
</feature>
<comment type="caution">
    <text evidence="2">The sequence shown here is derived from an EMBL/GenBank/DDBJ whole genome shotgun (WGS) entry which is preliminary data.</text>
</comment>
<feature type="region of interest" description="Disordered" evidence="1">
    <location>
        <begin position="1354"/>
        <end position="1410"/>
    </location>
</feature>
<keyword evidence="3" id="KW-1185">Reference proteome</keyword>
<feature type="compositionally biased region" description="Low complexity" evidence="1">
    <location>
        <begin position="1298"/>
        <end position="1313"/>
    </location>
</feature>
<dbReference type="Proteomes" id="UP000735302">
    <property type="component" value="Unassembled WGS sequence"/>
</dbReference>
<feature type="region of interest" description="Disordered" evidence="1">
    <location>
        <begin position="1019"/>
        <end position="1077"/>
    </location>
</feature>
<evidence type="ECO:0000313" key="2">
    <source>
        <dbReference type="EMBL" id="GFO12360.1"/>
    </source>
</evidence>
<feature type="compositionally biased region" description="Polar residues" evidence="1">
    <location>
        <begin position="1195"/>
        <end position="1204"/>
    </location>
</feature>
<feature type="region of interest" description="Disordered" evidence="1">
    <location>
        <begin position="1180"/>
        <end position="1338"/>
    </location>
</feature>
<reference evidence="2 3" key="1">
    <citation type="journal article" date="2021" name="Elife">
        <title>Chloroplast acquisition without the gene transfer in kleptoplastic sea slugs, Plakobranchus ocellatus.</title>
        <authorList>
            <person name="Maeda T."/>
            <person name="Takahashi S."/>
            <person name="Yoshida T."/>
            <person name="Shimamura S."/>
            <person name="Takaki Y."/>
            <person name="Nagai Y."/>
            <person name="Toyoda A."/>
            <person name="Suzuki Y."/>
            <person name="Arimoto A."/>
            <person name="Ishii H."/>
            <person name="Satoh N."/>
            <person name="Nishiyama T."/>
            <person name="Hasebe M."/>
            <person name="Maruyama T."/>
            <person name="Minagawa J."/>
            <person name="Obokata J."/>
            <person name="Shigenobu S."/>
        </authorList>
    </citation>
    <scope>NUCLEOTIDE SEQUENCE [LARGE SCALE GENOMIC DNA]</scope>
</reference>
<organism evidence="2 3">
    <name type="scientific">Plakobranchus ocellatus</name>
    <dbReference type="NCBI Taxonomy" id="259542"/>
    <lineage>
        <taxon>Eukaryota</taxon>
        <taxon>Metazoa</taxon>
        <taxon>Spiralia</taxon>
        <taxon>Lophotrochozoa</taxon>
        <taxon>Mollusca</taxon>
        <taxon>Gastropoda</taxon>
        <taxon>Heterobranchia</taxon>
        <taxon>Euthyneura</taxon>
        <taxon>Panpulmonata</taxon>
        <taxon>Sacoglossa</taxon>
        <taxon>Placobranchoidea</taxon>
        <taxon>Plakobranchidae</taxon>
        <taxon>Plakobranchus</taxon>
    </lineage>
</organism>
<sequence>MVQDGTERVCGTAWAEGNVSEESKEIDNSKNVLKNFVSRDKLLETKKSSEVFKMEEERKNAVLNDNKGAAYSPSIRNIQSCKLYPSLEDKWGSSSLLFGLSKILKRSSCGVLEESDSRNYAIGNLYQNKHAGGRPGRIVQDDPSLQAHTTSLLSGSAGQRAQNHLIAPSFSSESYSEIDSKNLIDLDVGSEAGKTSNASSVEKKDLKTQRLNLASRAVEMEQSQHYTPRKEKVSLLARSDSKPDANIFPDNKYSVPTCSLVQFDQNDSVEEQASEHTYSVTVPSAPPSEDISEASASLSISSWSSHQVGWTPARENQLQPNCWYQQKQTSQNFAPQYQLQEQMPLPYISSFSESTPSQRHAQQHIPELPLSVVKVMQQQQQQNQQPVQHQQQLRQACEGTWFAQDRVQGPALKFREDQKNLTQSSKLLLQPIPSRFSPWDQQQQLLPTSVQAMPSPTQEQPLPACTGYASFENSYSLSSVPRNVATMAKGSPNAFHAFLPAQNNINNYTKQKMINGKSVSSAQLEQPIVQQTYIKQDTQSSDTLADLSSWHGSLDQAHPSTLHVNNKNVVPPIDSWSVDIAGQNQQPPHDNLFGQQGLVSTSEPCLQSEPALQCLVSSGKDPQALKNNIRQIVKPHTSYPVKAAVPKNTMTADSLPNSSPVPSAASSVAGVVDMTMQARLEQLLVNAVGRAARGKQQAVLPEASDKHASHERAISNFTASYKTEPGTTQAPPEEQRNLPLVLSQWISSVAAMLPTLANVEGFLDQTINELGLALYSEIDHLVLETVGVPSASNTPKLEDNAGFGAVCPSNPLQNSYDHVVSNIETCENSQDNPQRATAHSRYRNALQDATTVSQSGLCGSSNCVVQEIPQKTMPDSNPGQPVAFDTGAGLPSTVASLRHHSTMGLSSALTNNVSPDNTTTTRPCCLSEGTRAKLADLSQLYQQEDDKMSVVTFAPKQQGAGHSAFPSSTNTNSQHRQKSVRKNTQSIFKTRDKDKITSFNNMLPQGHSFDLLSEKQNNKADNLSSGLSSSFKATNSRSGQLSQPQSAPRSDSASTFSSERQQKQKKSHYLSKSQRIITPGISHSQGSVVRHLYPNLETHSFHCLTSPLESRRLWPSKPKARRDMNDEIAVSEVLSSFIEEDAEELTVDDSAVAEFSYNPLMNSSVSSVFTGVSRASGMAAEPRDNLHHPAFPTDHNVTTQISRLSSSSSPPINDQKPDHASQAFVSGNFESCHGGAHPKTEEQVAQPPTGDNGSMGNFRHKNSAAKAGPSGKPHRVAPPVPHALIKQQAVQTNQTLQSSHRSSSPGKSSTKPVPQRPAPPPPCPANTGSAASVSRPDSHQGFVKRMTLVFDQSARMVSRPDSPPKAHHKSAPKPAIETPCLHQKKQSKKSYTQPKTFKAGAKSKNPNLSSNHSLASVYTISTGTVGLFTTTSLKRCSTNFPTIAQHRYIAAPSSMPVALHPVSSQTSKPDLTQRKMFGSATQSHFTTKCLKENSESCVACISSPITLASSLCVYAATPYKKCTLSSPEKLKHVEPKFTVGRADLGRKDGNITLSRLITHVSPQRPTSLKLTSHSSFQASTPPSSLPTPGMCLLNGPVDSHSHR</sequence>
<dbReference type="EMBL" id="BLXT01004413">
    <property type="protein sequence ID" value="GFO12360.1"/>
    <property type="molecule type" value="Genomic_DNA"/>
</dbReference>
<evidence type="ECO:0000313" key="3">
    <source>
        <dbReference type="Proteomes" id="UP000735302"/>
    </source>
</evidence>
<feature type="compositionally biased region" description="Polar residues" evidence="1">
    <location>
        <begin position="1564"/>
        <end position="1582"/>
    </location>
</feature>
<feature type="region of interest" description="Disordered" evidence="1">
    <location>
        <begin position="1564"/>
        <end position="1603"/>
    </location>
</feature>
<protein>
    <submittedName>
        <fullName evidence="2">Uncharacterized protein</fullName>
    </submittedName>
</protein>